<dbReference type="InterPro" id="IPR011250">
    <property type="entry name" value="OMP/PagP_B-barrel"/>
</dbReference>
<gene>
    <name evidence="4" type="ordered locus">Acid_5804</name>
</gene>
<feature type="signal peptide" evidence="2">
    <location>
        <begin position="1"/>
        <end position="20"/>
    </location>
</feature>
<dbReference type="InParanoid" id="Q01UB9"/>
<proteinExistence type="predicted"/>
<dbReference type="KEGG" id="sus:Acid_5804"/>
<dbReference type="eggNOG" id="COG2885">
    <property type="taxonomic scope" value="Bacteria"/>
</dbReference>
<dbReference type="STRING" id="234267.Acid_5804"/>
<dbReference type="InterPro" id="IPR027385">
    <property type="entry name" value="Beta-barrel_OMP"/>
</dbReference>
<sequence length="213" mass="22679" precursor="true">MRKIITVIAALPFLALVAGATDAPKAEAFVGYNFVRFNPNSQFLPSLNANGGGGQFVYNFSKWVGGVVDLGAVTKGTINGFNVDATVVNFVAGPRFTYFNHSRFQPYVQALFGGAYSTASAQINLLDGPGGTLPPGFVLPPNVPISARLVAARTGFAMFAGGGLDIKINKHMSFRPIGADYYLVRLPAFITGNDTNHNNFRYSAGVNFLFGAQ</sequence>
<dbReference type="SUPFAM" id="SSF56925">
    <property type="entry name" value="OMPA-like"/>
    <property type="match status" value="1"/>
</dbReference>
<dbReference type="AlphaFoldDB" id="Q01UB9"/>
<organism evidence="4">
    <name type="scientific">Solibacter usitatus (strain Ellin6076)</name>
    <dbReference type="NCBI Taxonomy" id="234267"/>
    <lineage>
        <taxon>Bacteria</taxon>
        <taxon>Pseudomonadati</taxon>
        <taxon>Acidobacteriota</taxon>
        <taxon>Terriglobia</taxon>
        <taxon>Bryobacterales</taxon>
        <taxon>Solibacteraceae</taxon>
        <taxon>Candidatus Solibacter</taxon>
    </lineage>
</organism>
<evidence type="ECO:0000256" key="1">
    <source>
        <dbReference type="ARBA" id="ARBA00022729"/>
    </source>
</evidence>
<feature type="chain" id="PRO_5004163192" description="Outer membrane protein beta-barrel domain-containing protein" evidence="2">
    <location>
        <begin position="21"/>
        <end position="213"/>
    </location>
</feature>
<keyword evidence="1 2" id="KW-0732">Signal</keyword>
<dbReference type="Gene3D" id="2.40.160.20">
    <property type="match status" value="1"/>
</dbReference>
<reference evidence="4" key="1">
    <citation type="submission" date="2006-10" db="EMBL/GenBank/DDBJ databases">
        <title>Complete sequence of Solibacter usitatus Ellin6076.</title>
        <authorList>
            <consortium name="US DOE Joint Genome Institute"/>
            <person name="Copeland A."/>
            <person name="Lucas S."/>
            <person name="Lapidus A."/>
            <person name="Barry K."/>
            <person name="Detter J.C."/>
            <person name="Glavina del Rio T."/>
            <person name="Hammon N."/>
            <person name="Israni S."/>
            <person name="Dalin E."/>
            <person name="Tice H."/>
            <person name="Pitluck S."/>
            <person name="Thompson L.S."/>
            <person name="Brettin T."/>
            <person name="Bruce D."/>
            <person name="Han C."/>
            <person name="Tapia R."/>
            <person name="Gilna P."/>
            <person name="Schmutz J."/>
            <person name="Larimer F."/>
            <person name="Land M."/>
            <person name="Hauser L."/>
            <person name="Kyrpides N."/>
            <person name="Mikhailova N."/>
            <person name="Janssen P.H."/>
            <person name="Kuske C.R."/>
            <person name="Richardson P."/>
        </authorList>
    </citation>
    <scope>NUCLEOTIDE SEQUENCE</scope>
    <source>
        <strain evidence="4">Ellin6076</strain>
    </source>
</reference>
<evidence type="ECO:0000313" key="4">
    <source>
        <dbReference type="EMBL" id="ABJ86751.1"/>
    </source>
</evidence>
<protein>
    <recommendedName>
        <fullName evidence="3">Outer membrane protein beta-barrel domain-containing protein</fullName>
    </recommendedName>
</protein>
<name>Q01UB9_SOLUE</name>
<evidence type="ECO:0000256" key="2">
    <source>
        <dbReference type="SAM" id="SignalP"/>
    </source>
</evidence>
<dbReference type="EMBL" id="CP000473">
    <property type="protein sequence ID" value="ABJ86751.1"/>
    <property type="molecule type" value="Genomic_DNA"/>
</dbReference>
<accession>Q01UB9</accession>
<evidence type="ECO:0000259" key="3">
    <source>
        <dbReference type="Pfam" id="PF13505"/>
    </source>
</evidence>
<feature type="domain" description="Outer membrane protein beta-barrel" evidence="3">
    <location>
        <begin position="8"/>
        <end position="208"/>
    </location>
</feature>
<dbReference type="HOGENOM" id="CLU_1234346_0_0_0"/>
<dbReference type="Pfam" id="PF13505">
    <property type="entry name" value="OMP_b-brl"/>
    <property type="match status" value="1"/>
</dbReference>